<feature type="chain" id="PRO_5014673677" description="Tll0287-like domain-containing protein" evidence="1">
    <location>
        <begin position="29"/>
        <end position="201"/>
    </location>
</feature>
<name>A0A1H6FHD3_9GAMM</name>
<evidence type="ECO:0000313" key="3">
    <source>
        <dbReference type="EMBL" id="SEH09063.1"/>
    </source>
</evidence>
<dbReference type="InterPro" id="IPR021796">
    <property type="entry name" value="Tll0287-like_dom"/>
</dbReference>
<organism evidence="3 4">
    <name type="scientific">Candidatus Venteria ishoeyi</name>
    <dbReference type="NCBI Taxonomy" id="1899563"/>
    <lineage>
        <taxon>Bacteria</taxon>
        <taxon>Pseudomonadati</taxon>
        <taxon>Pseudomonadota</taxon>
        <taxon>Gammaproteobacteria</taxon>
        <taxon>Thiotrichales</taxon>
        <taxon>Thiotrichaceae</taxon>
        <taxon>Venteria</taxon>
    </lineage>
</organism>
<reference evidence="3 4" key="1">
    <citation type="submission" date="2016-10" db="EMBL/GenBank/DDBJ databases">
        <authorList>
            <person name="de Groot N.N."/>
        </authorList>
    </citation>
    <scope>NUCLEOTIDE SEQUENCE [LARGE SCALE GENOMIC DNA]</scope>
    <source>
        <strain evidence="3">MBHS1</strain>
    </source>
</reference>
<keyword evidence="4" id="KW-1185">Reference proteome</keyword>
<sequence>MKKNSHRSKILSMLTLTMLGLNATSAVAEEFPGQKLSDYRNTVKALGGALKAELGAGMKAGGPMAALAICNDKAATITDDVSKKQTQDISRISLKPRNPKNTPDKWEMAMLKDFEQRKAKGEDPVKMEASLVTEGEAGYQEFRYMKAIPTQPVCLKCHGTEIPPNVQKQINALYPDDKATGFKAGDIRGAFSVHEVITPKQ</sequence>
<evidence type="ECO:0000259" key="2">
    <source>
        <dbReference type="Pfam" id="PF11845"/>
    </source>
</evidence>
<dbReference type="RefSeq" id="WP_177428710.1">
    <property type="nucleotide sequence ID" value="NZ_FMSV02000558.1"/>
</dbReference>
<accession>A0A1H6FHD3</accession>
<gene>
    <name evidence="3" type="ORF">MBHS_04956</name>
</gene>
<evidence type="ECO:0000256" key="1">
    <source>
        <dbReference type="SAM" id="SignalP"/>
    </source>
</evidence>
<keyword evidence="1" id="KW-0732">Signal</keyword>
<feature type="signal peptide" evidence="1">
    <location>
        <begin position="1"/>
        <end position="28"/>
    </location>
</feature>
<dbReference type="Proteomes" id="UP000236724">
    <property type="component" value="Unassembled WGS sequence"/>
</dbReference>
<dbReference type="EMBL" id="FMSV02000558">
    <property type="protein sequence ID" value="SEH09063.1"/>
    <property type="molecule type" value="Genomic_DNA"/>
</dbReference>
<dbReference type="AlphaFoldDB" id="A0A1H6FHD3"/>
<protein>
    <recommendedName>
        <fullName evidence="2">Tll0287-like domain-containing protein</fullName>
    </recommendedName>
</protein>
<feature type="domain" description="Tll0287-like" evidence="2">
    <location>
        <begin position="58"/>
        <end position="193"/>
    </location>
</feature>
<proteinExistence type="predicted"/>
<dbReference type="Pfam" id="PF11845">
    <property type="entry name" value="Tll0287-like"/>
    <property type="match status" value="1"/>
</dbReference>
<evidence type="ECO:0000313" key="4">
    <source>
        <dbReference type="Proteomes" id="UP000236724"/>
    </source>
</evidence>